<evidence type="ECO:0000256" key="16">
    <source>
        <dbReference type="ARBA" id="ARBA00023316"/>
    </source>
</evidence>
<feature type="binding site" evidence="25">
    <location>
        <position position="355"/>
    </location>
    <ligand>
        <name>Mg(2+)</name>
        <dbReference type="ChEBI" id="CHEBI:18420"/>
        <label>1</label>
    </ligand>
</feature>
<dbReference type="UniPathway" id="UPA00219"/>
<dbReference type="Proteomes" id="UP000070188">
    <property type="component" value="Unassembled WGS sequence"/>
</dbReference>
<evidence type="ECO:0000256" key="13">
    <source>
        <dbReference type="ARBA" id="ARBA00022960"/>
    </source>
</evidence>
<comment type="cofactor">
    <cofactor evidence="25">
        <name>Mg(2+)</name>
        <dbReference type="ChEBI" id="CHEBI:18420"/>
    </cofactor>
    <cofactor evidence="25">
        <name>Mn(2+)</name>
        <dbReference type="ChEBI" id="CHEBI:29035"/>
    </cofactor>
    <text evidence="25">Binds 2 magnesium or manganese ions per subunit.</text>
</comment>
<dbReference type="GO" id="GO:0008360">
    <property type="term" value="P:regulation of cell shape"/>
    <property type="evidence" value="ECO:0007669"/>
    <property type="project" value="UniProtKB-KW"/>
</dbReference>
<feature type="binding site" evidence="24">
    <location>
        <begin position="270"/>
        <end position="278"/>
    </location>
    <ligand>
        <name>ATP</name>
        <dbReference type="ChEBI" id="CHEBI:30616"/>
    </ligand>
</feature>
<dbReference type="PROSITE" id="PS00844">
    <property type="entry name" value="DALA_DALA_LIGASE_2"/>
    <property type="match status" value="1"/>
</dbReference>
<dbReference type="NCBIfam" id="NF002378">
    <property type="entry name" value="PRK01372.1"/>
    <property type="match status" value="1"/>
</dbReference>
<keyword evidence="11 26" id="KW-0067">ATP-binding</keyword>
<feature type="binding site" evidence="25">
    <location>
        <position position="368"/>
    </location>
    <ligand>
        <name>Mg(2+)</name>
        <dbReference type="ChEBI" id="CHEBI:18420"/>
        <label>2</label>
    </ligand>
</feature>
<feature type="active site" evidence="23">
    <location>
        <position position="240"/>
    </location>
</feature>
<evidence type="ECO:0000256" key="9">
    <source>
        <dbReference type="ARBA" id="ARBA00022723"/>
    </source>
</evidence>
<dbReference type="InterPro" id="IPR013815">
    <property type="entry name" value="ATP_grasp_subdomain_1"/>
</dbReference>
<feature type="active site" evidence="23">
    <location>
        <position position="379"/>
    </location>
</feature>
<feature type="binding site" evidence="24">
    <location>
        <begin position="232"/>
        <end position="234"/>
    </location>
    <ligand>
        <name>ATP</name>
        <dbReference type="ChEBI" id="CHEBI:30616"/>
    </ligand>
</feature>
<dbReference type="GO" id="GO:0046872">
    <property type="term" value="F:metal ion binding"/>
    <property type="evidence" value="ECO:0007669"/>
    <property type="project" value="UniProtKB-KW"/>
</dbReference>
<dbReference type="NCBIfam" id="NF002528">
    <property type="entry name" value="PRK01966.1-4"/>
    <property type="match status" value="1"/>
</dbReference>
<feature type="binding site" evidence="24">
    <location>
        <begin position="367"/>
        <end position="368"/>
    </location>
    <ligand>
        <name>ATP</name>
        <dbReference type="ChEBI" id="CHEBI:30616"/>
    </ligand>
</feature>
<evidence type="ECO:0000256" key="2">
    <source>
        <dbReference type="ARBA" id="ARBA00003921"/>
    </source>
</evidence>
<dbReference type="PROSITE" id="PS50975">
    <property type="entry name" value="ATP_GRASP"/>
    <property type="match status" value="1"/>
</dbReference>
<feature type="region of interest" description="Disordered" evidence="27">
    <location>
        <begin position="1"/>
        <end position="43"/>
    </location>
</feature>
<dbReference type="PATRIC" id="fig|1469144.10.peg.1405"/>
<keyword evidence="15 25" id="KW-0464">Manganese</keyword>
<comment type="pathway">
    <text evidence="18">Glycan biosynthesis.</text>
</comment>
<keyword evidence="7 22" id="KW-0963">Cytoplasm</keyword>
<keyword evidence="8 22" id="KW-0436">Ligase</keyword>
<feature type="binding site" evidence="25">
    <location>
        <position position="368"/>
    </location>
    <ligand>
        <name>Mg(2+)</name>
        <dbReference type="ChEBI" id="CHEBI:18420"/>
        <label>1</label>
    </ligand>
</feature>
<dbReference type="NCBIfam" id="TIGR01205">
    <property type="entry name" value="D_ala_D_alaTIGR"/>
    <property type="match status" value="1"/>
</dbReference>
<gene>
    <name evidence="22" type="primary">ddl</name>
    <name evidence="29" type="ORF">LI90_1274</name>
</gene>
<dbReference type="InterPro" id="IPR011095">
    <property type="entry name" value="Dala_Dala_lig_C"/>
</dbReference>
<dbReference type="HAMAP" id="MF_00047">
    <property type="entry name" value="Dala_Dala_lig"/>
    <property type="match status" value="1"/>
</dbReference>
<dbReference type="STRING" id="1469144.LI90_1274"/>
<dbReference type="PANTHER" id="PTHR23132:SF25">
    <property type="entry name" value="D-ALANINE--D-ALANINE LIGASE A"/>
    <property type="match status" value="1"/>
</dbReference>
<reference evidence="30" key="1">
    <citation type="submission" date="2015-04" db="EMBL/GenBank/DDBJ databases">
        <title>Physiological reanalysis, assessment of diazotrophy, and genome sequences of multiple isolates of Streptomyces thermoautotrophicus.</title>
        <authorList>
            <person name="MacKellar D.C."/>
            <person name="Lieber L."/>
            <person name="Norman J."/>
            <person name="Bolger A."/>
            <person name="Tobin C."/>
            <person name="Murray J.W."/>
            <person name="Chang R."/>
            <person name="Ford T."/>
            <person name="Nguyen P.Q."/>
            <person name="Woodward J."/>
            <person name="Permingeat H."/>
            <person name="Joshi N.S."/>
            <person name="Silver P.A."/>
            <person name="Usadel B."/>
            <person name="Rutherford A.W."/>
            <person name="Friesen M."/>
            <person name="Prell J."/>
        </authorList>
    </citation>
    <scope>NUCLEOTIDE SEQUENCE [LARGE SCALE GENOMIC DNA]</scope>
    <source>
        <strain evidence="30">H1</strain>
    </source>
</reference>
<organism evidence="29 30">
    <name type="scientific">Carbonactinospora thermoautotrophica</name>
    <dbReference type="NCBI Taxonomy" id="1469144"/>
    <lineage>
        <taxon>Bacteria</taxon>
        <taxon>Bacillati</taxon>
        <taxon>Actinomycetota</taxon>
        <taxon>Actinomycetes</taxon>
        <taxon>Kitasatosporales</taxon>
        <taxon>Carbonactinosporaceae</taxon>
        <taxon>Carbonactinospora</taxon>
    </lineage>
</organism>
<keyword evidence="16 22" id="KW-0961">Cell wall biogenesis/degradation</keyword>
<evidence type="ECO:0000256" key="17">
    <source>
        <dbReference type="ARBA" id="ARBA00047614"/>
    </source>
</evidence>
<dbReference type="AlphaFoldDB" id="A0A132MPI0"/>
<evidence type="ECO:0000256" key="5">
    <source>
        <dbReference type="ARBA" id="ARBA00010871"/>
    </source>
</evidence>
<feature type="domain" description="ATP-grasp" evidence="28">
    <location>
        <begin position="191"/>
        <end position="401"/>
    </location>
</feature>
<dbReference type="Gene3D" id="3.30.1490.20">
    <property type="entry name" value="ATP-grasp fold, A domain"/>
    <property type="match status" value="1"/>
</dbReference>
<accession>A0A132MPI0</accession>
<dbReference type="InterPro" id="IPR000291">
    <property type="entry name" value="D-Ala_lig_Van_CS"/>
</dbReference>
<keyword evidence="12 25" id="KW-0460">Magnesium</keyword>
<dbReference type="EC" id="6.3.2.4" evidence="6 22"/>
<keyword evidence="14 22" id="KW-0573">Peptidoglycan synthesis</keyword>
<dbReference type="PROSITE" id="PS00843">
    <property type="entry name" value="DALA_DALA_LIGASE_1"/>
    <property type="match status" value="1"/>
</dbReference>
<evidence type="ECO:0000256" key="26">
    <source>
        <dbReference type="PROSITE-ProRule" id="PRU00409"/>
    </source>
</evidence>
<dbReference type="FunFam" id="3.30.1490.20:FF:000007">
    <property type="entry name" value="D-alanine--D-alanine ligase"/>
    <property type="match status" value="1"/>
</dbReference>
<dbReference type="EMBL" id="LAXD01000001">
    <property type="protein sequence ID" value="KWW99635.1"/>
    <property type="molecule type" value="Genomic_DNA"/>
</dbReference>
<dbReference type="Pfam" id="PF01820">
    <property type="entry name" value="Dala_Dala_lig_N"/>
    <property type="match status" value="1"/>
</dbReference>
<comment type="caution">
    <text evidence="29">The sequence shown here is derived from an EMBL/GenBank/DDBJ whole genome shotgun (WGS) entry which is preliminary data.</text>
</comment>
<sequence>MAGDRVRRTAESRQPFPGGVGTMGVTPRQHPSGRVGAMSEHSTQRKPRVAVVFGGRSSEHAVSCVTAGSVLSAIDRSKYEVIPIGITQDGRWVLEEDRPERLAITDGRLPSVEPSNQLVALSNDPTVRELIVQEPGAVPKTLGEVDVVFPLLHGPYGEDGTIQGLLELAGVPYVGSGVLASALCMDKEYMKRVFASHGLPVVPWVAVRPREWERDADAVLRRVQEELEPPVFVKPSRLGSSIGISKVSSWEELRAAIEAAREHDPKVLVEQGITPVREIECGVLEAEDGTPEASVPAEIRVRGDHQFYDFQAKYLDDSTDLDVPADLDEATTREVRRLAVAAFEAMSCEGLARVDFFLAPDGTLLVNEINTMPGFTPYSMYPLMWQASGVDYPTLVDRLIQAALRRRNSLLR</sequence>
<evidence type="ECO:0000256" key="10">
    <source>
        <dbReference type="ARBA" id="ARBA00022741"/>
    </source>
</evidence>
<dbReference type="PIRSF" id="PIRSF039102">
    <property type="entry name" value="Ddl/VanB"/>
    <property type="match status" value="1"/>
</dbReference>
<dbReference type="GO" id="GO:0005829">
    <property type="term" value="C:cytosol"/>
    <property type="evidence" value="ECO:0007669"/>
    <property type="project" value="TreeGrafter"/>
</dbReference>
<dbReference type="GO" id="GO:0005524">
    <property type="term" value="F:ATP binding"/>
    <property type="evidence" value="ECO:0007669"/>
    <property type="project" value="UniProtKB-UniRule"/>
</dbReference>
<evidence type="ECO:0000256" key="8">
    <source>
        <dbReference type="ARBA" id="ARBA00022598"/>
    </source>
</evidence>
<evidence type="ECO:0000313" key="29">
    <source>
        <dbReference type="EMBL" id="KWW99635.1"/>
    </source>
</evidence>
<evidence type="ECO:0000256" key="20">
    <source>
        <dbReference type="ARBA" id="ARBA00076288"/>
    </source>
</evidence>
<dbReference type="GO" id="GO:0008716">
    <property type="term" value="F:D-alanine-D-alanine ligase activity"/>
    <property type="evidence" value="ECO:0007669"/>
    <property type="project" value="UniProtKB-UniRule"/>
</dbReference>
<comment type="pathway">
    <text evidence="4 22">Cell wall biogenesis; peptidoglycan biosynthesis.</text>
</comment>
<dbReference type="GO" id="GO:0009252">
    <property type="term" value="P:peptidoglycan biosynthetic process"/>
    <property type="evidence" value="ECO:0007669"/>
    <property type="project" value="UniProtKB-UniRule"/>
</dbReference>
<evidence type="ECO:0000256" key="6">
    <source>
        <dbReference type="ARBA" id="ARBA00012216"/>
    </source>
</evidence>
<evidence type="ECO:0000256" key="23">
    <source>
        <dbReference type="PIRSR" id="PIRSR039102-1"/>
    </source>
</evidence>
<dbReference type="InterPro" id="IPR016185">
    <property type="entry name" value="PreATP-grasp_dom_sf"/>
</dbReference>
<evidence type="ECO:0000256" key="24">
    <source>
        <dbReference type="PIRSR" id="PIRSR039102-2"/>
    </source>
</evidence>
<dbReference type="InterPro" id="IPR011761">
    <property type="entry name" value="ATP-grasp"/>
</dbReference>
<keyword evidence="30" id="KW-1185">Reference proteome</keyword>
<comment type="function">
    <text evidence="2 22">Cell wall formation.</text>
</comment>
<keyword evidence="9 25" id="KW-0479">Metal-binding</keyword>
<evidence type="ECO:0000256" key="4">
    <source>
        <dbReference type="ARBA" id="ARBA00004752"/>
    </source>
</evidence>
<evidence type="ECO:0000256" key="18">
    <source>
        <dbReference type="ARBA" id="ARBA00060592"/>
    </source>
</evidence>
<evidence type="ECO:0000256" key="11">
    <source>
        <dbReference type="ARBA" id="ARBA00022840"/>
    </source>
</evidence>
<protein>
    <recommendedName>
        <fullName evidence="19 22">D-alanine--D-alanine ligase</fullName>
        <ecNumber evidence="6 22">6.3.2.4</ecNumber>
    </recommendedName>
    <alternativeName>
        <fullName evidence="21 22">D-Ala-D-Ala ligase</fullName>
    </alternativeName>
    <alternativeName>
        <fullName evidence="20 22">D-alanylalanine synthetase</fullName>
    </alternativeName>
</protein>
<dbReference type="PANTHER" id="PTHR23132">
    <property type="entry name" value="D-ALANINE--D-ALANINE LIGASE"/>
    <property type="match status" value="1"/>
</dbReference>
<dbReference type="Gene3D" id="3.30.470.20">
    <property type="entry name" value="ATP-grasp fold, B domain"/>
    <property type="match status" value="1"/>
</dbReference>
<comment type="subcellular location">
    <subcellularLocation>
        <location evidence="3 22">Cytoplasm</location>
    </subcellularLocation>
</comment>
<evidence type="ECO:0000256" key="12">
    <source>
        <dbReference type="ARBA" id="ARBA00022842"/>
    </source>
</evidence>
<proteinExistence type="inferred from homology"/>
<evidence type="ECO:0000256" key="15">
    <source>
        <dbReference type="ARBA" id="ARBA00023211"/>
    </source>
</evidence>
<keyword evidence="13 22" id="KW-0133">Cell shape</keyword>
<dbReference type="Gene3D" id="3.40.50.20">
    <property type="match status" value="1"/>
</dbReference>
<evidence type="ECO:0000256" key="19">
    <source>
        <dbReference type="ARBA" id="ARBA00068427"/>
    </source>
</evidence>
<dbReference type="InterPro" id="IPR005905">
    <property type="entry name" value="D_ala_D_ala"/>
</dbReference>
<evidence type="ECO:0000256" key="27">
    <source>
        <dbReference type="SAM" id="MobiDB-lite"/>
    </source>
</evidence>
<comment type="cofactor">
    <cofactor evidence="1">
        <name>Mn(2+)</name>
        <dbReference type="ChEBI" id="CHEBI:29035"/>
    </cofactor>
</comment>
<feature type="compositionally biased region" description="Basic and acidic residues" evidence="27">
    <location>
        <begin position="1"/>
        <end position="11"/>
    </location>
</feature>
<evidence type="ECO:0000256" key="25">
    <source>
        <dbReference type="PIRSR" id="PIRSR039102-3"/>
    </source>
</evidence>
<feature type="binding site" evidence="24">
    <location>
        <begin position="240"/>
        <end position="241"/>
    </location>
    <ligand>
        <name>ATP</name>
        <dbReference type="ChEBI" id="CHEBI:30616"/>
    </ligand>
</feature>
<dbReference type="GO" id="GO:0071555">
    <property type="term" value="P:cell wall organization"/>
    <property type="evidence" value="ECO:0007669"/>
    <property type="project" value="UniProtKB-KW"/>
</dbReference>
<feature type="binding site" evidence="25">
    <location>
        <position position="370"/>
    </location>
    <ligand>
        <name>Mg(2+)</name>
        <dbReference type="ChEBI" id="CHEBI:18420"/>
        <label>2</label>
    </ligand>
</feature>
<dbReference type="Pfam" id="PF07478">
    <property type="entry name" value="Dala_Dala_lig_C"/>
    <property type="match status" value="1"/>
</dbReference>
<evidence type="ECO:0000256" key="1">
    <source>
        <dbReference type="ARBA" id="ARBA00001936"/>
    </source>
</evidence>
<evidence type="ECO:0000256" key="22">
    <source>
        <dbReference type="HAMAP-Rule" id="MF_00047"/>
    </source>
</evidence>
<evidence type="ECO:0000259" key="28">
    <source>
        <dbReference type="PROSITE" id="PS50975"/>
    </source>
</evidence>
<name>A0A132MPI0_9ACTN</name>
<dbReference type="InterPro" id="IPR011127">
    <property type="entry name" value="Dala_Dala_lig_N"/>
</dbReference>
<evidence type="ECO:0000256" key="21">
    <source>
        <dbReference type="ARBA" id="ARBA00077154"/>
    </source>
</evidence>
<feature type="active site" evidence="23">
    <location>
        <position position="59"/>
    </location>
</feature>
<keyword evidence="10 24" id="KW-0547">Nucleotide-binding</keyword>
<comment type="catalytic activity">
    <reaction evidence="17 22">
        <text>2 D-alanine + ATP = D-alanyl-D-alanine + ADP + phosphate + H(+)</text>
        <dbReference type="Rhea" id="RHEA:11224"/>
        <dbReference type="ChEBI" id="CHEBI:15378"/>
        <dbReference type="ChEBI" id="CHEBI:30616"/>
        <dbReference type="ChEBI" id="CHEBI:43474"/>
        <dbReference type="ChEBI" id="CHEBI:57416"/>
        <dbReference type="ChEBI" id="CHEBI:57822"/>
        <dbReference type="ChEBI" id="CHEBI:456216"/>
        <dbReference type="EC" id="6.3.2.4"/>
    </reaction>
</comment>
<evidence type="ECO:0000256" key="7">
    <source>
        <dbReference type="ARBA" id="ARBA00022490"/>
    </source>
</evidence>
<feature type="binding site" evidence="24">
    <location>
        <position position="187"/>
    </location>
    <ligand>
        <name>ATP</name>
        <dbReference type="ChEBI" id="CHEBI:30616"/>
    </ligand>
</feature>
<evidence type="ECO:0000256" key="3">
    <source>
        <dbReference type="ARBA" id="ARBA00004496"/>
    </source>
</evidence>
<comment type="similarity">
    <text evidence="5 22">Belongs to the D-alanine--D-alanine ligase family.</text>
</comment>
<evidence type="ECO:0000256" key="14">
    <source>
        <dbReference type="ARBA" id="ARBA00022984"/>
    </source>
</evidence>
<dbReference type="SUPFAM" id="SSF52440">
    <property type="entry name" value="PreATP-grasp domain"/>
    <property type="match status" value="1"/>
</dbReference>
<evidence type="ECO:0000313" key="30">
    <source>
        <dbReference type="Proteomes" id="UP000070188"/>
    </source>
</evidence>
<dbReference type="SUPFAM" id="SSF56059">
    <property type="entry name" value="Glutathione synthetase ATP-binding domain-like"/>
    <property type="match status" value="1"/>
</dbReference>
<dbReference type="FunFam" id="3.30.470.20:FF:000008">
    <property type="entry name" value="D-alanine--D-alanine ligase"/>
    <property type="match status" value="1"/>
</dbReference>